<reference evidence="3 4" key="1">
    <citation type="journal article" date="2015" name="BMC Genomics">
        <title>The genome of the truffle-parasite Tolypocladium ophioglossoides and the evolution of antifungal peptaibiotics.</title>
        <authorList>
            <person name="Quandt C.A."/>
            <person name="Bushley K.E."/>
            <person name="Spatafora J.W."/>
        </authorList>
    </citation>
    <scope>NUCLEOTIDE SEQUENCE [LARGE SCALE GENOMIC DNA]</scope>
    <source>
        <strain evidence="3 4">CBS 100239</strain>
    </source>
</reference>
<evidence type="ECO:0000259" key="2">
    <source>
        <dbReference type="PROSITE" id="PS51186"/>
    </source>
</evidence>
<sequence length="230" mass="25606">MDLPVGPPVPPKEAVSPSRTPLPGRSVSLVPLTPDHAPALWRHLGGDANRWRWTYMLGAGFPTYPSCEEAIATWSASRDPLFYAVVVSGEALGLMSYMSVVPAHRRIEIGSVILGERLQRSRAATEAFYLLLRRAFEDLGYLRVEWKANALNEPSLAAARRLGFAFEGVFRKHMVVKGRQRDTAYFSITDAEWPAVKGGLEAWLADGNFDEHGKQKRGLRECREAFKQGP</sequence>
<dbReference type="PANTHER" id="PTHR43441:SF2">
    <property type="entry name" value="FAMILY ACETYLTRANSFERASE, PUTATIVE (AFU_ORTHOLOGUE AFUA_7G00850)-RELATED"/>
    <property type="match status" value="1"/>
</dbReference>
<dbReference type="FunFam" id="3.40.630.30:FF:000047">
    <property type="entry name" value="Acetyltransferase, GNAT family"/>
    <property type="match status" value="1"/>
</dbReference>
<gene>
    <name evidence="3" type="ORF">TOPH_06132</name>
</gene>
<dbReference type="Pfam" id="PF13302">
    <property type="entry name" value="Acetyltransf_3"/>
    <property type="match status" value="1"/>
</dbReference>
<dbReference type="EMBL" id="LFRF01000020">
    <property type="protein sequence ID" value="KND89232.1"/>
    <property type="molecule type" value="Genomic_DNA"/>
</dbReference>
<comment type="caution">
    <text evidence="3">The sequence shown here is derived from an EMBL/GenBank/DDBJ whole genome shotgun (WGS) entry which is preliminary data.</text>
</comment>
<dbReference type="SUPFAM" id="SSF55729">
    <property type="entry name" value="Acyl-CoA N-acyltransferases (Nat)"/>
    <property type="match status" value="1"/>
</dbReference>
<dbReference type="PANTHER" id="PTHR43441">
    <property type="entry name" value="RIBOSOMAL-PROTEIN-SERINE ACETYLTRANSFERASE"/>
    <property type="match status" value="1"/>
</dbReference>
<dbReference type="InterPro" id="IPR000182">
    <property type="entry name" value="GNAT_dom"/>
</dbReference>
<protein>
    <recommendedName>
        <fullName evidence="2">N-acetyltransferase domain-containing protein</fullName>
    </recommendedName>
</protein>
<name>A0A0L0N577_TOLOC</name>
<evidence type="ECO:0000256" key="1">
    <source>
        <dbReference type="SAM" id="MobiDB-lite"/>
    </source>
</evidence>
<keyword evidence="4" id="KW-1185">Reference proteome</keyword>
<dbReference type="PROSITE" id="PS51186">
    <property type="entry name" value="GNAT"/>
    <property type="match status" value="1"/>
</dbReference>
<accession>A0A0L0N577</accession>
<evidence type="ECO:0000313" key="3">
    <source>
        <dbReference type="EMBL" id="KND89232.1"/>
    </source>
</evidence>
<dbReference type="InterPro" id="IPR051908">
    <property type="entry name" value="Ribosomal_N-acetyltransferase"/>
</dbReference>
<feature type="region of interest" description="Disordered" evidence="1">
    <location>
        <begin position="1"/>
        <end position="22"/>
    </location>
</feature>
<dbReference type="Proteomes" id="UP000036947">
    <property type="component" value="Unassembled WGS sequence"/>
</dbReference>
<dbReference type="AlphaFoldDB" id="A0A0L0N577"/>
<dbReference type="GO" id="GO:0008999">
    <property type="term" value="F:protein-N-terminal-alanine acetyltransferase activity"/>
    <property type="evidence" value="ECO:0007669"/>
    <property type="project" value="TreeGrafter"/>
</dbReference>
<feature type="domain" description="N-acetyltransferase" evidence="2">
    <location>
        <begin position="27"/>
        <end position="182"/>
    </location>
</feature>
<evidence type="ECO:0000313" key="4">
    <source>
        <dbReference type="Proteomes" id="UP000036947"/>
    </source>
</evidence>
<dbReference type="GO" id="GO:1990189">
    <property type="term" value="F:protein N-terminal-serine acetyltransferase activity"/>
    <property type="evidence" value="ECO:0007669"/>
    <property type="project" value="TreeGrafter"/>
</dbReference>
<dbReference type="InterPro" id="IPR016181">
    <property type="entry name" value="Acyl_CoA_acyltransferase"/>
</dbReference>
<proteinExistence type="predicted"/>
<feature type="compositionally biased region" description="Pro residues" evidence="1">
    <location>
        <begin position="1"/>
        <end position="11"/>
    </location>
</feature>
<dbReference type="OrthoDB" id="41238at2759"/>
<organism evidence="3 4">
    <name type="scientific">Tolypocladium ophioglossoides (strain CBS 100239)</name>
    <name type="common">Snaketongue truffleclub</name>
    <name type="synonym">Elaphocordyceps ophioglossoides</name>
    <dbReference type="NCBI Taxonomy" id="1163406"/>
    <lineage>
        <taxon>Eukaryota</taxon>
        <taxon>Fungi</taxon>
        <taxon>Dikarya</taxon>
        <taxon>Ascomycota</taxon>
        <taxon>Pezizomycotina</taxon>
        <taxon>Sordariomycetes</taxon>
        <taxon>Hypocreomycetidae</taxon>
        <taxon>Hypocreales</taxon>
        <taxon>Ophiocordycipitaceae</taxon>
        <taxon>Tolypocladium</taxon>
    </lineage>
</organism>
<dbReference type="Gene3D" id="3.40.630.30">
    <property type="match status" value="1"/>
</dbReference>